<dbReference type="Proteomes" id="UP000054928">
    <property type="component" value="Unassembled WGS sequence"/>
</dbReference>
<evidence type="ECO:0000313" key="1">
    <source>
        <dbReference type="EMBL" id="CEG47727.1"/>
    </source>
</evidence>
<protein>
    <submittedName>
        <fullName evidence="1">Uncharacterized protein</fullName>
    </submittedName>
</protein>
<dbReference type="AlphaFoldDB" id="A0A0P1AZ34"/>
<reference evidence="2" key="1">
    <citation type="submission" date="2014-09" db="EMBL/GenBank/DDBJ databases">
        <authorList>
            <person name="Sharma Rahul"/>
            <person name="Thines Marco"/>
        </authorList>
    </citation>
    <scope>NUCLEOTIDE SEQUENCE [LARGE SCALE GENOMIC DNA]</scope>
</reference>
<evidence type="ECO:0000313" key="2">
    <source>
        <dbReference type="Proteomes" id="UP000054928"/>
    </source>
</evidence>
<dbReference type="EMBL" id="CCYD01002679">
    <property type="protein sequence ID" value="CEG47727.1"/>
    <property type="molecule type" value="Genomic_DNA"/>
</dbReference>
<proteinExistence type="predicted"/>
<dbReference type="GeneID" id="36410096"/>
<dbReference type="RefSeq" id="XP_024584096.1">
    <property type="nucleotide sequence ID" value="XM_024718726.2"/>
</dbReference>
<sequence>MNRVPSGELKTNLTNELRMIVESTLLRSDKLPFSMILSSCQPKALRLLTDEKLSKLLVGNESILTQSPKKFFLALVSPHATTLCRPSRCIYLSDWLIKVSCLSLPGRSWMMKFSMMTISSETLRSALSPSLQK</sequence>
<keyword evidence="2" id="KW-1185">Reference proteome</keyword>
<name>A0A0P1AZ34_PLAHL</name>
<organism evidence="1 2">
    <name type="scientific">Plasmopara halstedii</name>
    <name type="common">Downy mildew of sunflower</name>
    <dbReference type="NCBI Taxonomy" id="4781"/>
    <lineage>
        <taxon>Eukaryota</taxon>
        <taxon>Sar</taxon>
        <taxon>Stramenopiles</taxon>
        <taxon>Oomycota</taxon>
        <taxon>Peronosporomycetes</taxon>
        <taxon>Peronosporales</taxon>
        <taxon>Peronosporaceae</taxon>
        <taxon>Plasmopara</taxon>
    </lineage>
</organism>
<accession>A0A0P1AZ34</accession>